<dbReference type="Gene3D" id="3.30.1120.10">
    <property type="match status" value="1"/>
</dbReference>
<sequence length="533" mass="57861">MNRLLSIGAALSLGIVFVCSLSVADAADPVATISKPQPPNIVLIFADDLGYGDLGCYGATKVQTPNIDRLATEGRRFTDAHSASAVCSPSRYGLLTGEYPFRKNFWGPVGAGHPLMIDEQHETIADVLKDSGYQTAYFGKWHLGFGKTKPKWNQELQPGPLERGFDYFYGIPCANSVPPYVYVENHHVVGRDPDDPMGTGKKVHAVALPEKGAGRFGGGKVAHDLYVDEMIGTNLTERSIKWLQSTDKDTPFFLMLSTTNIHHPFTPAPQFKGSSEAGLYGDFIAELDWITGQIMGCLDAQGIAENTLVIFTSDNGGMLNMGGQAAVKMGHDINGELLGSKFGVWEGGHRVPMIVRWPNHVPAGTTSDDLISHIDFLATFAAITGGTLENPRDSVDQLATLTGTPGEPARPELLLCPNSPRHLSIRHGDWVYIPEQGEGGFQGDTPGERHLGGAGSVPFLRKTNSDVVDGQWSPDAPHAQLYNLAEDRAQTTNVITSHPEMAQEFAARLEKERASIPKTKPIGWININIKKKR</sequence>
<dbReference type="PANTHER" id="PTHR42693:SF53">
    <property type="entry name" value="ENDO-4-O-SULFATASE"/>
    <property type="match status" value="1"/>
</dbReference>
<evidence type="ECO:0000313" key="7">
    <source>
        <dbReference type="EMBL" id="EMI53398.1"/>
    </source>
</evidence>
<dbReference type="CDD" id="cd16143">
    <property type="entry name" value="ARS_like"/>
    <property type="match status" value="1"/>
</dbReference>
<feature type="chain" id="PRO_5004073330" evidence="5">
    <location>
        <begin position="27"/>
        <end position="533"/>
    </location>
</feature>
<dbReference type="GO" id="GO:0046872">
    <property type="term" value="F:metal ion binding"/>
    <property type="evidence" value="ECO:0007669"/>
    <property type="project" value="UniProtKB-KW"/>
</dbReference>
<comment type="caution">
    <text evidence="7">The sequence shown here is derived from an EMBL/GenBank/DDBJ whole genome shotgun (WGS) entry which is preliminary data.</text>
</comment>
<evidence type="ECO:0000256" key="3">
    <source>
        <dbReference type="ARBA" id="ARBA00022801"/>
    </source>
</evidence>
<dbReference type="InterPro" id="IPR024607">
    <property type="entry name" value="Sulfatase_CS"/>
</dbReference>
<accession>M5UBL5</accession>
<dbReference type="Proteomes" id="UP000011885">
    <property type="component" value="Unassembled WGS sequence"/>
</dbReference>
<dbReference type="PROSITE" id="PS00523">
    <property type="entry name" value="SULFATASE_1"/>
    <property type="match status" value="1"/>
</dbReference>
<dbReference type="InterPro" id="IPR000917">
    <property type="entry name" value="Sulfatase_N"/>
</dbReference>
<dbReference type="InterPro" id="IPR050738">
    <property type="entry name" value="Sulfatase"/>
</dbReference>
<evidence type="ECO:0000256" key="2">
    <source>
        <dbReference type="ARBA" id="ARBA00022723"/>
    </source>
</evidence>
<keyword evidence="8" id="KW-1185">Reference proteome</keyword>
<dbReference type="InterPro" id="IPR017850">
    <property type="entry name" value="Alkaline_phosphatase_core_sf"/>
</dbReference>
<keyword evidence="3" id="KW-0378">Hydrolase</keyword>
<gene>
    <name evidence="7" type="ORF">RSSM_05145</name>
</gene>
<evidence type="ECO:0000256" key="4">
    <source>
        <dbReference type="ARBA" id="ARBA00022837"/>
    </source>
</evidence>
<dbReference type="PANTHER" id="PTHR42693">
    <property type="entry name" value="ARYLSULFATASE FAMILY MEMBER"/>
    <property type="match status" value="1"/>
</dbReference>
<dbReference type="SUPFAM" id="SSF53649">
    <property type="entry name" value="Alkaline phosphatase-like"/>
    <property type="match status" value="1"/>
</dbReference>
<dbReference type="PATRIC" id="fig|1263870.3.peg.5441"/>
<dbReference type="Pfam" id="PF00884">
    <property type="entry name" value="Sulfatase"/>
    <property type="match status" value="1"/>
</dbReference>
<dbReference type="EMBL" id="ANOH01000357">
    <property type="protein sequence ID" value="EMI53398.1"/>
    <property type="molecule type" value="Genomic_DNA"/>
</dbReference>
<evidence type="ECO:0000256" key="5">
    <source>
        <dbReference type="SAM" id="SignalP"/>
    </source>
</evidence>
<reference evidence="7 8" key="1">
    <citation type="journal article" date="2013" name="Mar. Genomics">
        <title>Expression of sulfatases in Rhodopirellula baltica and the diversity of sulfatases in the genus Rhodopirellula.</title>
        <authorList>
            <person name="Wegner C.E."/>
            <person name="Richter-Heitmann T."/>
            <person name="Klindworth A."/>
            <person name="Klockow C."/>
            <person name="Richter M."/>
            <person name="Achstetter T."/>
            <person name="Glockner F.O."/>
            <person name="Harder J."/>
        </authorList>
    </citation>
    <scope>NUCLEOTIDE SEQUENCE [LARGE SCALE GENOMIC DNA]</scope>
    <source>
        <strain evidence="7 8">SM41</strain>
    </source>
</reference>
<feature type="domain" description="Sulfatase N-terminal" evidence="6">
    <location>
        <begin position="39"/>
        <end position="385"/>
    </location>
</feature>
<organism evidence="7 8">
    <name type="scientific">Rhodopirellula sallentina SM41</name>
    <dbReference type="NCBI Taxonomy" id="1263870"/>
    <lineage>
        <taxon>Bacteria</taxon>
        <taxon>Pseudomonadati</taxon>
        <taxon>Planctomycetota</taxon>
        <taxon>Planctomycetia</taxon>
        <taxon>Pirellulales</taxon>
        <taxon>Pirellulaceae</taxon>
        <taxon>Rhodopirellula</taxon>
    </lineage>
</organism>
<evidence type="ECO:0000313" key="8">
    <source>
        <dbReference type="Proteomes" id="UP000011885"/>
    </source>
</evidence>
<name>M5UBL5_9BACT</name>
<protein>
    <submittedName>
        <fullName evidence="7">Arylsulfatase A</fullName>
    </submittedName>
</protein>
<dbReference type="AlphaFoldDB" id="M5UBL5"/>
<comment type="similarity">
    <text evidence="1">Belongs to the sulfatase family.</text>
</comment>
<keyword evidence="4" id="KW-0106">Calcium</keyword>
<dbReference type="RefSeq" id="WP_008685197.1">
    <property type="nucleotide sequence ID" value="NZ_ANOH01000357.1"/>
</dbReference>
<keyword evidence="2" id="KW-0479">Metal-binding</keyword>
<dbReference type="GO" id="GO:0004065">
    <property type="term" value="F:arylsulfatase activity"/>
    <property type="evidence" value="ECO:0007669"/>
    <property type="project" value="TreeGrafter"/>
</dbReference>
<feature type="signal peptide" evidence="5">
    <location>
        <begin position="1"/>
        <end position="26"/>
    </location>
</feature>
<dbReference type="Gene3D" id="3.40.720.10">
    <property type="entry name" value="Alkaline Phosphatase, subunit A"/>
    <property type="match status" value="1"/>
</dbReference>
<evidence type="ECO:0000256" key="1">
    <source>
        <dbReference type="ARBA" id="ARBA00008779"/>
    </source>
</evidence>
<evidence type="ECO:0000259" key="6">
    <source>
        <dbReference type="Pfam" id="PF00884"/>
    </source>
</evidence>
<proteinExistence type="inferred from homology"/>
<dbReference type="OrthoDB" id="9783154at2"/>
<keyword evidence="5" id="KW-0732">Signal</keyword>